<dbReference type="InterPro" id="IPR001607">
    <property type="entry name" value="Znf_UBP"/>
</dbReference>
<proteinExistence type="predicted"/>
<dbReference type="Gene3D" id="3.30.40.10">
    <property type="entry name" value="Zinc/RING finger domain, C3HC4 (zinc finger)"/>
    <property type="match status" value="1"/>
</dbReference>
<dbReference type="Pfam" id="PF02148">
    <property type="entry name" value="zf-UBP"/>
    <property type="match status" value="1"/>
</dbReference>
<feature type="domain" description="UBP-type" evidence="1">
    <location>
        <begin position="1"/>
        <end position="86"/>
    </location>
</feature>
<reference evidence="2 3" key="1">
    <citation type="submission" date="2020-06" db="EMBL/GenBank/DDBJ databases">
        <title>Actinokineospora xiongansis sp. nov., isolated from soil of Baiyangdian.</title>
        <authorList>
            <person name="Zhang X."/>
        </authorList>
    </citation>
    <scope>NUCLEOTIDE SEQUENCE [LARGE SCALE GENOMIC DNA]</scope>
    <source>
        <strain evidence="2 3">HBU206404</strain>
    </source>
</reference>
<dbReference type="PROSITE" id="PS50271">
    <property type="entry name" value="ZF_UBP"/>
    <property type="match status" value="1"/>
</dbReference>
<gene>
    <name evidence="2" type="ORF">GPZ80_06105</name>
</gene>
<dbReference type="RefSeq" id="WP_187218875.1">
    <property type="nucleotide sequence ID" value="NZ_JABVED010000002.1"/>
</dbReference>
<dbReference type="InterPro" id="IPR013083">
    <property type="entry name" value="Znf_RING/FYVE/PHD"/>
</dbReference>
<accession>A0ABR7L2N3</accession>
<evidence type="ECO:0000313" key="3">
    <source>
        <dbReference type="Proteomes" id="UP000734823"/>
    </source>
</evidence>
<sequence length="86" mass="9492">MSCEHAADLPAEVTPDADDYCADCRAMGASGWVHLRQCLSCGHVACCDSSPRRHATAHFTSTAHPVMRSLEPGETWRWCFLDSRIV</sequence>
<keyword evidence="3" id="KW-1185">Reference proteome</keyword>
<dbReference type="Proteomes" id="UP000734823">
    <property type="component" value="Unassembled WGS sequence"/>
</dbReference>
<name>A0ABR7L2N3_9PSEU</name>
<dbReference type="EMBL" id="JABVED010000002">
    <property type="protein sequence ID" value="MBC6446748.1"/>
    <property type="molecule type" value="Genomic_DNA"/>
</dbReference>
<evidence type="ECO:0000313" key="2">
    <source>
        <dbReference type="EMBL" id="MBC6446748.1"/>
    </source>
</evidence>
<protein>
    <submittedName>
        <fullName evidence="2">UBP-type zinc finger domain-containing protein</fullName>
    </submittedName>
</protein>
<evidence type="ECO:0000259" key="1">
    <source>
        <dbReference type="PROSITE" id="PS50271"/>
    </source>
</evidence>
<comment type="caution">
    <text evidence="2">The sequence shown here is derived from an EMBL/GenBank/DDBJ whole genome shotgun (WGS) entry which is preliminary data.</text>
</comment>
<organism evidence="2 3">
    <name type="scientific">Actinokineospora xionganensis</name>
    <dbReference type="NCBI Taxonomy" id="2684470"/>
    <lineage>
        <taxon>Bacteria</taxon>
        <taxon>Bacillati</taxon>
        <taxon>Actinomycetota</taxon>
        <taxon>Actinomycetes</taxon>
        <taxon>Pseudonocardiales</taxon>
        <taxon>Pseudonocardiaceae</taxon>
        <taxon>Actinokineospora</taxon>
    </lineage>
</organism>
<dbReference type="SUPFAM" id="SSF57850">
    <property type="entry name" value="RING/U-box"/>
    <property type="match status" value="1"/>
</dbReference>